<name>A0A7R9QEA7_9ACAR</name>
<protein>
    <recommendedName>
        <fullName evidence="5">Peptidase A1 domain-containing protein</fullName>
    </recommendedName>
</protein>
<feature type="domain" description="Peptidase A1" evidence="5">
    <location>
        <begin position="35"/>
        <end position="252"/>
    </location>
</feature>
<accession>A0A7R9QEA7</accession>
<keyword evidence="3" id="KW-0064">Aspartyl protease</keyword>
<dbReference type="SUPFAM" id="SSF50630">
    <property type="entry name" value="Acid proteases"/>
    <property type="match status" value="1"/>
</dbReference>
<reference evidence="6" key="1">
    <citation type="submission" date="2020-11" db="EMBL/GenBank/DDBJ databases">
        <authorList>
            <person name="Tran Van P."/>
        </authorList>
    </citation>
    <scope>NUCLEOTIDE SEQUENCE</scope>
</reference>
<evidence type="ECO:0000313" key="7">
    <source>
        <dbReference type="Proteomes" id="UP000759131"/>
    </source>
</evidence>
<evidence type="ECO:0000256" key="2">
    <source>
        <dbReference type="ARBA" id="ARBA00022670"/>
    </source>
</evidence>
<organism evidence="6">
    <name type="scientific">Medioppia subpectinata</name>
    <dbReference type="NCBI Taxonomy" id="1979941"/>
    <lineage>
        <taxon>Eukaryota</taxon>
        <taxon>Metazoa</taxon>
        <taxon>Ecdysozoa</taxon>
        <taxon>Arthropoda</taxon>
        <taxon>Chelicerata</taxon>
        <taxon>Arachnida</taxon>
        <taxon>Acari</taxon>
        <taxon>Acariformes</taxon>
        <taxon>Sarcoptiformes</taxon>
        <taxon>Oribatida</taxon>
        <taxon>Brachypylina</taxon>
        <taxon>Oppioidea</taxon>
        <taxon>Oppiidae</taxon>
        <taxon>Medioppia</taxon>
    </lineage>
</organism>
<dbReference type="PANTHER" id="PTHR47966">
    <property type="entry name" value="BETA-SITE APP-CLEAVING ENZYME, ISOFORM A-RELATED"/>
    <property type="match status" value="1"/>
</dbReference>
<dbReference type="Proteomes" id="UP000759131">
    <property type="component" value="Unassembled WGS sequence"/>
</dbReference>
<dbReference type="PRINTS" id="PR00792">
    <property type="entry name" value="PEPSIN"/>
</dbReference>
<keyword evidence="2" id="KW-0645">Protease</keyword>
<dbReference type="InterPro" id="IPR001461">
    <property type="entry name" value="Aspartic_peptidase_A1"/>
</dbReference>
<dbReference type="Gene3D" id="2.40.70.10">
    <property type="entry name" value="Acid Proteases"/>
    <property type="match status" value="2"/>
</dbReference>
<evidence type="ECO:0000256" key="4">
    <source>
        <dbReference type="ARBA" id="ARBA00022801"/>
    </source>
</evidence>
<comment type="similarity">
    <text evidence="1">Belongs to the peptidase A1 family.</text>
</comment>
<dbReference type="GO" id="GO:0004190">
    <property type="term" value="F:aspartic-type endopeptidase activity"/>
    <property type="evidence" value="ECO:0007669"/>
    <property type="project" value="UniProtKB-KW"/>
</dbReference>
<evidence type="ECO:0000313" key="6">
    <source>
        <dbReference type="EMBL" id="CAD7642521.1"/>
    </source>
</evidence>
<dbReference type="InterPro" id="IPR033121">
    <property type="entry name" value="PEPTIDASE_A1"/>
</dbReference>
<dbReference type="EMBL" id="CAJPIZ010027366">
    <property type="protein sequence ID" value="CAG2119237.1"/>
    <property type="molecule type" value="Genomic_DNA"/>
</dbReference>
<dbReference type="GO" id="GO:0005764">
    <property type="term" value="C:lysosome"/>
    <property type="evidence" value="ECO:0007669"/>
    <property type="project" value="TreeGrafter"/>
</dbReference>
<dbReference type="GO" id="GO:0006508">
    <property type="term" value="P:proteolysis"/>
    <property type="evidence" value="ECO:0007669"/>
    <property type="project" value="UniProtKB-KW"/>
</dbReference>
<keyword evidence="7" id="KW-1185">Reference proteome</keyword>
<dbReference type="Pfam" id="PF00026">
    <property type="entry name" value="Asp"/>
    <property type="match status" value="1"/>
</dbReference>
<dbReference type="PANTHER" id="PTHR47966:SF51">
    <property type="entry name" value="BETA-SITE APP-CLEAVING ENZYME, ISOFORM A-RELATED"/>
    <property type="match status" value="1"/>
</dbReference>
<dbReference type="AlphaFoldDB" id="A0A7R9QEA7"/>
<evidence type="ECO:0000256" key="1">
    <source>
        <dbReference type="ARBA" id="ARBA00007447"/>
    </source>
</evidence>
<dbReference type="EMBL" id="OC881941">
    <property type="protein sequence ID" value="CAD7642521.1"/>
    <property type="molecule type" value="Genomic_DNA"/>
</dbReference>
<dbReference type="OrthoDB" id="771136at2759"/>
<dbReference type="FunFam" id="2.40.70.10:FF:000115">
    <property type="entry name" value="Lysosomal aspartic protease"/>
    <property type="match status" value="1"/>
</dbReference>
<evidence type="ECO:0000256" key="3">
    <source>
        <dbReference type="ARBA" id="ARBA00022750"/>
    </source>
</evidence>
<dbReference type="InterPro" id="IPR021109">
    <property type="entry name" value="Peptidase_aspartic_dom_sf"/>
</dbReference>
<proteinExistence type="inferred from homology"/>
<keyword evidence="4" id="KW-0378">Hydrolase</keyword>
<feature type="non-terminal residue" evidence="6">
    <location>
        <position position="252"/>
    </location>
</feature>
<gene>
    <name evidence="6" type="ORF">OSB1V03_LOCUS19186</name>
</gene>
<sequence length="252" mass="26605">MLRKSGFHFCRNYPYNTTCEFNVTGITTPTTTTTPAPSTTSGRPPIPPIVNVMFGNAVTLLQSTVYSPLPISSAPSTSISSVGPTTNEVPVSATAFAIQYDTGSAVGFLSTDTLTIGSVKVVNQTFAETTQESSTTFVFAQFDGILGLAFQQDAIDNVVPPFYNMLAQGLLAKPVFSVYLNRNTTTGGQTTGGELLFGGIDSARYTGNIAYVPVTQQGYWQFTMASVQVGNDQGSTFCQNGCQAVADTGTSL</sequence>
<dbReference type="PROSITE" id="PS51767">
    <property type="entry name" value="PEPTIDASE_A1"/>
    <property type="match status" value="1"/>
</dbReference>
<evidence type="ECO:0000259" key="5">
    <source>
        <dbReference type="PROSITE" id="PS51767"/>
    </source>
</evidence>